<evidence type="ECO:0000256" key="1">
    <source>
        <dbReference type="ARBA" id="ARBA00010061"/>
    </source>
</evidence>
<evidence type="ECO:0000313" key="5">
    <source>
        <dbReference type="Ensembl" id="ENSCLMP00005023304.1"/>
    </source>
</evidence>
<comment type="similarity">
    <text evidence="1">Belongs to the BicD family.</text>
</comment>
<feature type="coiled-coil region" evidence="3">
    <location>
        <begin position="12"/>
        <end position="74"/>
    </location>
</feature>
<dbReference type="PANTHER" id="PTHR31233">
    <property type="entry name" value="BICAUDAL D FAMILY MEMBER"/>
    <property type="match status" value="1"/>
</dbReference>
<dbReference type="GO" id="GO:0048260">
    <property type="term" value="P:positive regulation of receptor-mediated endocytosis"/>
    <property type="evidence" value="ECO:0007669"/>
    <property type="project" value="TreeGrafter"/>
</dbReference>
<feature type="coiled-coil region" evidence="3">
    <location>
        <begin position="301"/>
        <end position="328"/>
    </location>
</feature>
<feature type="coiled-coil region" evidence="3">
    <location>
        <begin position="401"/>
        <end position="502"/>
    </location>
</feature>
<evidence type="ECO:0000313" key="6">
    <source>
        <dbReference type="Proteomes" id="UP000694565"/>
    </source>
</evidence>
<dbReference type="GO" id="GO:0034452">
    <property type="term" value="F:dynactin binding"/>
    <property type="evidence" value="ECO:0007669"/>
    <property type="project" value="TreeGrafter"/>
</dbReference>
<dbReference type="Ensembl" id="ENSCLMT00005024398.1">
    <property type="protein sequence ID" value="ENSCLMP00005023304.1"/>
    <property type="gene ID" value="ENSCLMG00005011514.1"/>
</dbReference>
<proteinExistence type="inferred from homology"/>
<protein>
    <recommendedName>
        <fullName evidence="7">Bicaudal D</fullName>
    </recommendedName>
</protein>
<dbReference type="InterPro" id="IPR018477">
    <property type="entry name" value="BICD"/>
</dbReference>
<accession>A0A8C2Z7R6</accession>
<feature type="compositionally biased region" description="Pro residues" evidence="4">
    <location>
        <begin position="537"/>
        <end position="546"/>
    </location>
</feature>
<dbReference type="GO" id="GO:0070840">
    <property type="term" value="F:dynein complex binding"/>
    <property type="evidence" value="ECO:0007669"/>
    <property type="project" value="InterPro"/>
</dbReference>
<dbReference type="GO" id="GO:0005829">
    <property type="term" value="C:cytosol"/>
    <property type="evidence" value="ECO:0007669"/>
    <property type="project" value="TreeGrafter"/>
</dbReference>
<reference evidence="5" key="2">
    <citation type="submission" date="2025-09" db="UniProtKB">
        <authorList>
            <consortium name="Ensembl"/>
        </authorList>
    </citation>
    <scope>IDENTIFICATION</scope>
</reference>
<evidence type="ECO:0008006" key="7">
    <source>
        <dbReference type="Google" id="ProtNLM"/>
    </source>
</evidence>
<name>A0A8C2Z7R6_CYCLU</name>
<keyword evidence="2 3" id="KW-0175">Coiled coil</keyword>
<keyword evidence="6" id="KW-1185">Reference proteome</keyword>
<evidence type="ECO:0000256" key="3">
    <source>
        <dbReference type="SAM" id="Coils"/>
    </source>
</evidence>
<feature type="region of interest" description="Disordered" evidence="4">
    <location>
        <begin position="536"/>
        <end position="570"/>
    </location>
</feature>
<feature type="coiled-coil region" evidence="3">
    <location>
        <begin position="132"/>
        <end position="253"/>
    </location>
</feature>
<dbReference type="GO" id="GO:0070507">
    <property type="term" value="P:regulation of microtubule cytoskeleton organization"/>
    <property type="evidence" value="ECO:0007669"/>
    <property type="project" value="TreeGrafter"/>
</dbReference>
<dbReference type="PANTHER" id="PTHR31233:SF3">
    <property type="entry name" value="PROTEIN BICAUDAL D HOMOLOG 1"/>
    <property type="match status" value="1"/>
</dbReference>
<dbReference type="AlphaFoldDB" id="A0A8C2Z7R6"/>
<feature type="compositionally biased region" description="Low complexity" evidence="4">
    <location>
        <begin position="547"/>
        <end position="567"/>
    </location>
</feature>
<dbReference type="GO" id="GO:0072393">
    <property type="term" value="P:microtubule anchoring at microtubule organizing center"/>
    <property type="evidence" value="ECO:0007669"/>
    <property type="project" value="TreeGrafter"/>
</dbReference>
<organism evidence="5 6">
    <name type="scientific">Cyclopterus lumpus</name>
    <name type="common">Lumpsucker</name>
    <dbReference type="NCBI Taxonomy" id="8103"/>
    <lineage>
        <taxon>Eukaryota</taxon>
        <taxon>Metazoa</taxon>
        <taxon>Chordata</taxon>
        <taxon>Craniata</taxon>
        <taxon>Vertebrata</taxon>
        <taxon>Euteleostomi</taxon>
        <taxon>Actinopterygii</taxon>
        <taxon>Neopterygii</taxon>
        <taxon>Teleostei</taxon>
        <taxon>Neoteleostei</taxon>
        <taxon>Acanthomorphata</taxon>
        <taxon>Eupercaria</taxon>
        <taxon>Perciformes</taxon>
        <taxon>Cottioidei</taxon>
        <taxon>Cottales</taxon>
        <taxon>Cyclopteridae</taxon>
        <taxon>Cyclopterus</taxon>
    </lineage>
</organism>
<dbReference type="Gene3D" id="6.10.250.2470">
    <property type="match status" value="1"/>
</dbReference>
<dbReference type="Proteomes" id="UP000694565">
    <property type="component" value="Unplaced"/>
</dbReference>
<feature type="region of interest" description="Disordered" evidence="4">
    <location>
        <begin position="755"/>
        <end position="774"/>
    </location>
</feature>
<reference evidence="5" key="1">
    <citation type="submission" date="2025-08" db="UniProtKB">
        <authorList>
            <consortium name="Ensembl"/>
        </authorList>
    </citation>
    <scope>IDENTIFICATION</scope>
</reference>
<dbReference type="Pfam" id="PF09730">
    <property type="entry name" value="BicD"/>
    <property type="match status" value="2"/>
</dbReference>
<dbReference type="GO" id="GO:0005794">
    <property type="term" value="C:Golgi apparatus"/>
    <property type="evidence" value="ECO:0007669"/>
    <property type="project" value="TreeGrafter"/>
</dbReference>
<dbReference type="GeneTree" id="ENSGT00940000154471"/>
<evidence type="ECO:0000256" key="2">
    <source>
        <dbReference type="ARBA" id="ARBA00023054"/>
    </source>
</evidence>
<sequence>MAAGGAGCGDTVEQCRAEVERLTRELAEANREKIRAAECGLVILEENQSLKQQYADLEAEQETLRLELEQLQEAFGQAYSTQRKVAEDGETNEETLLQESATKEAYYMGRLLELQSALKHSRAATSTAQADSEHLSTLLQELRESNEMLELQRSRMREEIREYKFRESRLLQDYTELEEENISLQKLVSTLKQNQVEYEGLKHEIKVLEEETELLNSQLQDALRLKDISDNQLEEALESLKSEREQKNHLRRELVHHLSMCDVAYTGSAHLTFTSAPPSGTATPTTLLSPNCRMVTSDLFNEMNLTEIQKLKQQLITVEREKVSLMTSLQESQTQLQHTQGALNEQHEKVLRLSQRVTALRCLHRRTEKEGGTEEDRSETLNKSLVFSHQTPGLEILQCKYRVAVTEVVELKAEVKALRDRLAQCVEGAAEEKPRRSVQLQRLERQVASLEKSCREGREKTSSLELELQAAQSAANESQGVLNAAQDELVTLSEELAQLYHHVCLCNNETPNRVMLDYYRSDCCFISRAQEDFSKLPLPPSTPPTCSPSISASSSSSSSSSPALEPAGELRREPMNVYNLNAIIREQVKHLQRAVDRSLQLSRQRAAARELAPLLDKDKESCVEEILKLKSLLSTKREQIATLRLVLRANKQTAEGALANLKSKYEAEKSMVTDTMMKLRNELKALKEDAATFSSLRAMFATRCDEYVTQLDEMQRQLIAAEDEKKTLNSLLRMAIQQKLALTQRLEDLAFDQEQTHRTRGGRLNRVKTSSLLT</sequence>
<feature type="coiled-coil region" evidence="3">
    <location>
        <begin position="662"/>
        <end position="731"/>
    </location>
</feature>
<dbReference type="GO" id="GO:0008093">
    <property type="term" value="F:cytoskeletal anchor activity"/>
    <property type="evidence" value="ECO:0007669"/>
    <property type="project" value="InterPro"/>
</dbReference>
<dbReference type="GO" id="GO:0045505">
    <property type="term" value="F:dynein intermediate chain binding"/>
    <property type="evidence" value="ECO:0007669"/>
    <property type="project" value="TreeGrafter"/>
</dbReference>
<evidence type="ECO:0000256" key="4">
    <source>
        <dbReference type="SAM" id="MobiDB-lite"/>
    </source>
</evidence>